<dbReference type="Proteomes" id="UP001500752">
    <property type="component" value="Unassembled WGS sequence"/>
</dbReference>
<feature type="domain" description="HTH marR-type" evidence="1">
    <location>
        <begin position="22"/>
        <end position="154"/>
    </location>
</feature>
<dbReference type="InterPro" id="IPR039422">
    <property type="entry name" value="MarR/SlyA-like"/>
</dbReference>
<proteinExistence type="predicted"/>
<dbReference type="RefSeq" id="WP_345147673.1">
    <property type="nucleotide sequence ID" value="NZ_BAABEO010000001.1"/>
</dbReference>
<accession>A0ABP7BQJ1</accession>
<keyword evidence="3" id="KW-1185">Reference proteome</keyword>
<dbReference type="SUPFAM" id="SSF46785">
    <property type="entry name" value="Winged helix' DNA-binding domain"/>
    <property type="match status" value="1"/>
</dbReference>
<sequence length="166" mass="18203">MPTASTGGSEQTLTAGEALPSEPTIMYVIKQLEAGIRSALDEVLRPTGVTALQYTALTALQRRPDMTQSDLARFSFMRPQSAADLVSALSQRGFISRREDPARRRRLIISLTPAGQAFLTEHAARIAAIEDRMLDGLDGTERSALLGALRTCRNNIRLHSPQFRIP</sequence>
<organism evidence="2 3">
    <name type="scientific">Arthrobacter ginkgonis</name>
    <dbReference type="NCBI Taxonomy" id="1630594"/>
    <lineage>
        <taxon>Bacteria</taxon>
        <taxon>Bacillati</taxon>
        <taxon>Actinomycetota</taxon>
        <taxon>Actinomycetes</taxon>
        <taxon>Micrococcales</taxon>
        <taxon>Micrococcaceae</taxon>
        <taxon>Arthrobacter</taxon>
    </lineage>
</organism>
<evidence type="ECO:0000313" key="2">
    <source>
        <dbReference type="EMBL" id="GAA3666092.1"/>
    </source>
</evidence>
<dbReference type="Pfam" id="PF12802">
    <property type="entry name" value="MarR_2"/>
    <property type="match status" value="1"/>
</dbReference>
<dbReference type="PANTHER" id="PTHR33164">
    <property type="entry name" value="TRANSCRIPTIONAL REGULATOR, MARR FAMILY"/>
    <property type="match status" value="1"/>
</dbReference>
<name>A0ABP7BQJ1_9MICC</name>
<dbReference type="Gene3D" id="1.10.10.10">
    <property type="entry name" value="Winged helix-like DNA-binding domain superfamily/Winged helix DNA-binding domain"/>
    <property type="match status" value="1"/>
</dbReference>
<dbReference type="InterPro" id="IPR000835">
    <property type="entry name" value="HTH_MarR-typ"/>
</dbReference>
<evidence type="ECO:0000259" key="1">
    <source>
        <dbReference type="PROSITE" id="PS50995"/>
    </source>
</evidence>
<gene>
    <name evidence="2" type="ORF">GCM10023081_01100</name>
</gene>
<dbReference type="InterPro" id="IPR036388">
    <property type="entry name" value="WH-like_DNA-bd_sf"/>
</dbReference>
<dbReference type="EMBL" id="BAABEO010000001">
    <property type="protein sequence ID" value="GAA3666092.1"/>
    <property type="molecule type" value="Genomic_DNA"/>
</dbReference>
<dbReference type="PROSITE" id="PS50995">
    <property type="entry name" value="HTH_MARR_2"/>
    <property type="match status" value="1"/>
</dbReference>
<comment type="caution">
    <text evidence="2">The sequence shown here is derived from an EMBL/GenBank/DDBJ whole genome shotgun (WGS) entry which is preliminary data.</text>
</comment>
<reference evidence="3" key="1">
    <citation type="journal article" date="2019" name="Int. J. Syst. Evol. Microbiol.">
        <title>The Global Catalogue of Microorganisms (GCM) 10K type strain sequencing project: providing services to taxonomists for standard genome sequencing and annotation.</title>
        <authorList>
            <consortium name="The Broad Institute Genomics Platform"/>
            <consortium name="The Broad Institute Genome Sequencing Center for Infectious Disease"/>
            <person name="Wu L."/>
            <person name="Ma J."/>
        </authorList>
    </citation>
    <scope>NUCLEOTIDE SEQUENCE [LARGE SCALE GENOMIC DNA]</scope>
    <source>
        <strain evidence="3">JCM 30742</strain>
    </source>
</reference>
<dbReference type="PANTHER" id="PTHR33164:SF43">
    <property type="entry name" value="HTH-TYPE TRANSCRIPTIONAL REPRESSOR YETL"/>
    <property type="match status" value="1"/>
</dbReference>
<dbReference type="InterPro" id="IPR036390">
    <property type="entry name" value="WH_DNA-bd_sf"/>
</dbReference>
<dbReference type="SMART" id="SM00347">
    <property type="entry name" value="HTH_MARR"/>
    <property type="match status" value="1"/>
</dbReference>
<protein>
    <submittedName>
        <fullName evidence="2">MarR family winged helix-turn-helix transcriptional regulator</fullName>
    </submittedName>
</protein>
<evidence type="ECO:0000313" key="3">
    <source>
        <dbReference type="Proteomes" id="UP001500752"/>
    </source>
</evidence>